<evidence type="ECO:0000256" key="7">
    <source>
        <dbReference type="ARBA" id="ARBA00022927"/>
    </source>
</evidence>
<keyword evidence="13" id="KW-0150">Chloroplast</keyword>
<evidence type="ECO:0000256" key="8">
    <source>
        <dbReference type="ARBA" id="ARBA00022989"/>
    </source>
</evidence>
<accession>A0A6H1U8Z4</accession>
<keyword evidence="10 12" id="KW-0472">Membrane</keyword>
<keyword evidence="6 12" id="KW-0812">Transmembrane</keyword>
<dbReference type="AlphaFoldDB" id="A0A6H1U8Z4"/>
<keyword evidence="5" id="KW-0813">Transport</keyword>
<feature type="transmembrane region" description="Helical" evidence="12">
    <location>
        <begin position="50"/>
        <end position="72"/>
    </location>
</feature>
<evidence type="ECO:0000256" key="3">
    <source>
        <dbReference type="ARBA" id="ARBA00013657"/>
    </source>
</evidence>
<dbReference type="GO" id="GO:0009306">
    <property type="term" value="P:protein secretion"/>
    <property type="evidence" value="ECO:0007669"/>
    <property type="project" value="InterPro"/>
</dbReference>
<proteinExistence type="inferred from homology"/>
<dbReference type="NCBIfam" id="TIGR00810">
    <property type="entry name" value="secG"/>
    <property type="match status" value="1"/>
</dbReference>
<comment type="subcellular location">
    <subcellularLocation>
        <location evidence="1">Membrane</location>
        <topology evidence="1">Multi-pass membrane protein</topology>
    </subcellularLocation>
</comment>
<dbReference type="GO" id="GO:0016020">
    <property type="term" value="C:membrane"/>
    <property type="evidence" value="ECO:0007669"/>
    <property type="project" value="UniProtKB-SubCell"/>
</dbReference>
<evidence type="ECO:0000256" key="11">
    <source>
        <dbReference type="ARBA" id="ARBA00025638"/>
    </source>
</evidence>
<protein>
    <recommendedName>
        <fullName evidence="4">Probable protein-export membrane protein SecG</fullName>
    </recommendedName>
    <alternativeName>
        <fullName evidence="3">Probable protein-export membrane protein secG</fullName>
    </alternativeName>
</protein>
<evidence type="ECO:0000256" key="2">
    <source>
        <dbReference type="ARBA" id="ARBA00008445"/>
    </source>
</evidence>
<keyword evidence="8 12" id="KW-1133">Transmembrane helix</keyword>
<evidence type="ECO:0000256" key="5">
    <source>
        <dbReference type="ARBA" id="ARBA00022448"/>
    </source>
</evidence>
<dbReference type="Pfam" id="PF03840">
    <property type="entry name" value="SecG"/>
    <property type="match status" value="1"/>
</dbReference>
<name>A0A6H1U8Z4_9FLOR</name>
<evidence type="ECO:0000256" key="1">
    <source>
        <dbReference type="ARBA" id="ARBA00004141"/>
    </source>
</evidence>
<feature type="transmembrane region" description="Helical" evidence="12">
    <location>
        <begin position="6"/>
        <end position="22"/>
    </location>
</feature>
<gene>
    <name evidence="13" type="primary">secG</name>
</gene>
<comment type="function">
    <text evidence="11">Involved in protein export. Participates in an early event of protein translocation across the chloroplast thylakoid membrane.</text>
</comment>
<evidence type="ECO:0000256" key="9">
    <source>
        <dbReference type="ARBA" id="ARBA00023010"/>
    </source>
</evidence>
<dbReference type="InterPro" id="IPR004692">
    <property type="entry name" value="SecG"/>
</dbReference>
<sequence>MTIRLIWYLISITTICLILINNPKGSNLSSFGNRSSFISSTRSTQQTLQFIIAFNIFLFLFITILSVLFLYIN</sequence>
<comment type="similarity">
    <text evidence="2">Belongs to the SecG family.</text>
</comment>
<reference evidence="13" key="1">
    <citation type="submission" date="2020-03" db="EMBL/GenBank/DDBJ databases">
        <title>Complete organellar genome analysis of the invasive marine red alga Caulacanthus okamurae (Caulacanthaceae, Rhodophyta) from Moss Landing, California, USA.</title>
        <authorList>
            <person name="Hughey J.R."/>
        </authorList>
    </citation>
    <scope>NUCLEOTIDE SEQUENCE</scope>
</reference>
<evidence type="ECO:0000256" key="4">
    <source>
        <dbReference type="ARBA" id="ARBA00015435"/>
    </source>
</evidence>
<dbReference type="GO" id="GO:0015450">
    <property type="term" value="F:protein-transporting ATPase activity"/>
    <property type="evidence" value="ECO:0007669"/>
    <property type="project" value="InterPro"/>
</dbReference>
<organism evidence="13">
    <name type="scientific">Caulacanthus okamurae</name>
    <dbReference type="NCBI Taxonomy" id="152008"/>
    <lineage>
        <taxon>Eukaryota</taxon>
        <taxon>Rhodophyta</taxon>
        <taxon>Florideophyceae</taxon>
        <taxon>Rhodymeniophycidae</taxon>
        <taxon>Gigartinales</taxon>
        <taxon>Caulacanthaceae</taxon>
        <taxon>Caulacanthus</taxon>
    </lineage>
</organism>
<evidence type="ECO:0000256" key="6">
    <source>
        <dbReference type="ARBA" id="ARBA00022692"/>
    </source>
</evidence>
<evidence type="ECO:0000313" key="13">
    <source>
        <dbReference type="EMBL" id="QIZ74680.1"/>
    </source>
</evidence>
<evidence type="ECO:0000256" key="10">
    <source>
        <dbReference type="ARBA" id="ARBA00023136"/>
    </source>
</evidence>
<dbReference type="GeneID" id="54615675"/>
<geneLocation type="chloroplast" evidence="13"/>
<evidence type="ECO:0000256" key="12">
    <source>
        <dbReference type="SAM" id="Phobius"/>
    </source>
</evidence>
<dbReference type="EMBL" id="MT193838">
    <property type="protein sequence ID" value="QIZ74680.1"/>
    <property type="molecule type" value="Genomic_DNA"/>
</dbReference>
<keyword evidence="7" id="KW-0653">Protein transport</keyword>
<dbReference type="RefSeq" id="YP_009774063.1">
    <property type="nucleotide sequence ID" value="NC_047434.1"/>
</dbReference>
<keyword evidence="13" id="KW-0934">Plastid</keyword>
<keyword evidence="9" id="KW-0811">Translocation</keyword>